<organism evidence="11 12">
    <name type="scientific">Niastella yeongjuensis</name>
    <dbReference type="NCBI Taxonomy" id="354355"/>
    <lineage>
        <taxon>Bacteria</taxon>
        <taxon>Pseudomonadati</taxon>
        <taxon>Bacteroidota</taxon>
        <taxon>Chitinophagia</taxon>
        <taxon>Chitinophagales</taxon>
        <taxon>Chitinophagaceae</taxon>
        <taxon>Niastella</taxon>
    </lineage>
</organism>
<feature type="transmembrane region" description="Helical" evidence="10">
    <location>
        <begin position="87"/>
        <end position="103"/>
    </location>
</feature>
<evidence type="ECO:0000256" key="2">
    <source>
        <dbReference type="ARBA" id="ARBA00022448"/>
    </source>
</evidence>
<dbReference type="Gene3D" id="1.10.3730.20">
    <property type="match status" value="1"/>
</dbReference>
<dbReference type="PANTHER" id="PTHR30561">
    <property type="entry name" value="SMR FAMILY PROTON-DEPENDENT DRUG EFFLUX TRANSPORTER SUGE"/>
    <property type="match status" value="1"/>
</dbReference>
<keyword evidence="12" id="KW-1185">Reference proteome</keyword>
<evidence type="ECO:0000313" key="12">
    <source>
        <dbReference type="Proteomes" id="UP000192610"/>
    </source>
</evidence>
<dbReference type="OrthoDB" id="21828at2"/>
<evidence type="ECO:0000256" key="7">
    <source>
        <dbReference type="ARBA" id="ARBA00038151"/>
    </source>
</evidence>
<gene>
    <name evidence="11" type="ORF">A4H97_09005</name>
</gene>
<dbReference type="AlphaFoldDB" id="A0A1V9EEF3"/>
<dbReference type="EMBL" id="LVXG01000034">
    <property type="protein sequence ID" value="OQP44503.1"/>
    <property type="molecule type" value="Genomic_DNA"/>
</dbReference>
<comment type="subcellular location">
    <subcellularLocation>
        <location evidence="1 9">Cell membrane</location>
        <topology evidence="1 9">Multi-pass membrane protein</topology>
    </subcellularLocation>
</comment>
<evidence type="ECO:0000256" key="3">
    <source>
        <dbReference type="ARBA" id="ARBA00022475"/>
    </source>
</evidence>
<keyword evidence="4 9" id="KW-0812">Transmembrane</keyword>
<keyword evidence="3" id="KW-1003">Cell membrane</keyword>
<dbReference type="Pfam" id="PF00893">
    <property type="entry name" value="Multi_Drug_Res"/>
    <property type="match status" value="1"/>
</dbReference>
<feature type="transmembrane region" description="Helical" evidence="10">
    <location>
        <begin position="62"/>
        <end position="81"/>
    </location>
</feature>
<dbReference type="STRING" id="354355.SAMN05660816_03746"/>
<dbReference type="SUPFAM" id="SSF103481">
    <property type="entry name" value="Multidrug resistance efflux transporter EmrE"/>
    <property type="match status" value="1"/>
</dbReference>
<proteinExistence type="inferred from homology"/>
<keyword evidence="2" id="KW-0813">Transport</keyword>
<accession>A0A1V9EEF3</accession>
<keyword evidence="6 10" id="KW-0472">Membrane</keyword>
<dbReference type="InterPro" id="IPR037185">
    <property type="entry name" value="EmrE-like"/>
</dbReference>
<protein>
    <recommendedName>
        <fullName evidence="8">Guanidinium exporter</fullName>
    </recommendedName>
</protein>
<dbReference type="InterPro" id="IPR000390">
    <property type="entry name" value="Small_drug/metabolite_transptr"/>
</dbReference>
<evidence type="ECO:0000256" key="4">
    <source>
        <dbReference type="ARBA" id="ARBA00022692"/>
    </source>
</evidence>
<evidence type="ECO:0000313" key="11">
    <source>
        <dbReference type="EMBL" id="OQP44503.1"/>
    </source>
</evidence>
<name>A0A1V9EEF3_9BACT</name>
<evidence type="ECO:0000256" key="5">
    <source>
        <dbReference type="ARBA" id="ARBA00022989"/>
    </source>
</evidence>
<evidence type="ECO:0000256" key="6">
    <source>
        <dbReference type="ARBA" id="ARBA00023136"/>
    </source>
</evidence>
<evidence type="ECO:0000256" key="8">
    <source>
        <dbReference type="ARBA" id="ARBA00039168"/>
    </source>
</evidence>
<dbReference type="RefSeq" id="WP_081202556.1">
    <property type="nucleotide sequence ID" value="NZ_FOCZ01000006.1"/>
</dbReference>
<feature type="transmembrane region" description="Helical" evidence="10">
    <location>
        <begin position="33"/>
        <end position="50"/>
    </location>
</feature>
<dbReference type="GO" id="GO:0022857">
    <property type="term" value="F:transmembrane transporter activity"/>
    <property type="evidence" value="ECO:0007669"/>
    <property type="project" value="InterPro"/>
</dbReference>
<evidence type="ECO:0000256" key="9">
    <source>
        <dbReference type="RuleBase" id="RU003942"/>
    </source>
</evidence>
<dbReference type="GO" id="GO:1990961">
    <property type="term" value="P:xenobiotic detoxification by transmembrane export across the plasma membrane"/>
    <property type="evidence" value="ECO:0007669"/>
    <property type="project" value="UniProtKB-ARBA"/>
</dbReference>
<reference evidence="12" key="1">
    <citation type="submission" date="2016-04" db="EMBL/GenBank/DDBJ databases">
        <authorList>
            <person name="Chen L."/>
            <person name="Zhuang W."/>
            <person name="Wang G."/>
        </authorList>
    </citation>
    <scope>NUCLEOTIDE SEQUENCE [LARGE SCALE GENOMIC DNA]</scope>
    <source>
        <strain evidence="12">17621</strain>
    </source>
</reference>
<evidence type="ECO:0000256" key="1">
    <source>
        <dbReference type="ARBA" id="ARBA00004651"/>
    </source>
</evidence>
<evidence type="ECO:0000256" key="10">
    <source>
        <dbReference type="SAM" id="Phobius"/>
    </source>
</evidence>
<dbReference type="FunFam" id="1.10.3730.20:FF:000001">
    <property type="entry name" value="Quaternary ammonium compound resistance transporter SugE"/>
    <property type="match status" value="1"/>
</dbReference>
<comment type="similarity">
    <text evidence="7">Belongs to the drug/metabolite transporter (DMT) superfamily. Small multidrug resistance (SMR) (TC 2.A.7.1) family. Gdx/SugE subfamily.</text>
</comment>
<dbReference type="PANTHER" id="PTHR30561:SF0">
    <property type="entry name" value="GUANIDINIUM EXPORTER"/>
    <property type="match status" value="1"/>
</dbReference>
<comment type="caution">
    <text evidence="11">The sequence shown here is derived from an EMBL/GenBank/DDBJ whole genome shotgun (WGS) entry which is preliminary data.</text>
</comment>
<dbReference type="InterPro" id="IPR045324">
    <property type="entry name" value="Small_multidrug_res"/>
</dbReference>
<dbReference type="GO" id="GO:0005886">
    <property type="term" value="C:plasma membrane"/>
    <property type="evidence" value="ECO:0007669"/>
    <property type="project" value="UniProtKB-SubCell"/>
</dbReference>
<sequence length="108" mass="11722">MNFIILIIAGLLEVAFASCLGKARETTGSTSAWWYTGFLIALSVSMILLMKATKTIPIGTAYAVWTGIGAAGTVIMGIFFFKEPATFWRIFFLTTLIGSIFGLKSMSH</sequence>
<dbReference type="Proteomes" id="UP000192610">
    <property type="component" value="Unassembled WGS sequence"/>
</dbReference>
<keyword evidence="5 10" id="KW-1133">Transmembrane helix</keyword>